<dbReference type="STRING" id="765912.Thimo_2014"/>
<dbReference type="AlphaFoldDB" id="L0GZH2"/>
<dbReference type="HOGENOM" id="CLU_135540_0_0_6"/>
<reference evidence="2 3" key="1">
    <citation type="submission" date="2011-09" db="EMBL/GenBank/DDBJ databases">
        <title>Complete sequence of chromosome of Thioflavicoccus mobilis 8321.</title>
        <authorList>
            <consortium name="US DOE Joint Genome Institute"/>
            <person name="Lucas S."/>
            <person name="Han J."/>
            <person name="Lapidus A."/>
            <person name="Cheng J.-F."/>
            <person name="Goodwin L."/>
            <person name="Pitluck S."/>
            <person name="Peters L."/>
            <person name="Ovchinnikova G."/>
            <person name="Lu M."/>
            <person name="Detter J.C."/>
            <person name="Han C."/>
            <person name="Tapia R."/>
            <person name="Land M."/>
            <person name="Hauser L."/>
            <person name="Kyrpides N."/>
            <person name="Ivanova N."/>
            <person name="Pagani I."/>
            <person name="Vogl K."/>
            <person name="Liu Z."/>
            <person name="Imhoff J."/>
            <person name="Thiel V."/>
            <person name="Frigaard N.-U."/>
            <person name="Bryant D."/>
            <person name="Woyke T."/>
        </authorList>
    </citation>
    <scope>NUCLEOTIDE SEQUENCE [LARGE SCALE GENOMIC DNA]</scope>
    <source>
        <strain evidence="2 3">8321</strain>
    </source>
</reference>
<accession>L0GZH2</accession>
<evidence type="ECO:0000313" key="2">
    <source>
        <dbReference type="EMBL" id="AGA90775.1"/>
    </source>
</evidence>
<evidence type="ECO:0000313" key="3">
    <source>
        <dbReference type="Proteomes" id="UP000010816"/>
    </source>
</evidence>
<keyword evidence="1" id="KW-1133">Transmembrane helix</keyword>
<proteinExistence type="predicted"/>
<protein>
    <recommendedName>
        <fullName evidence="4">YtkA-like domain-containing protein</fullName>
    </recommendedName>
</protein>
<name>L0GZH2_9GAMM</name>
<dbReference type="EMBL" id="CP003051">
    <property type="protein sequence ID" value="AGA90775.1"/>
    <property type="molecule type" value="Genomic_DNA"/>
</dbReference>
<dbReference type="RefSeq" id="WP_015280916.1">
    <property type="nucleotide sequence ID" value="NC_019940.1"/>
</dbReference>
<feature type="transmembrane region" description="Helical" evidence="1">
    <location>
        <begin position="12"/>
        <end position="32"/>
    </location>
</feature>
<evidence type="ECO:0000256" key="1">
    <source>
        <dbReference type="SAM" id="Phobius"/>
    </source>
</evidence>
<organism evidence="2 3">
    <name type="scientific">Thioflavicoccus mobilis 8321</name>
    <dbReference type="NCBI Taxonomy" id="765912"/>
    <lineage>
        <taxon>Bacteria</taxon>
        <taxon>Pseudomonadati</taxon>
        <taxon>Pseudomonadota</taxon>
        <taxon>Gammaproteobacteria</taxon>
        <taxon>Chromatiales</taxon>
        <taxon>Chromatiaceae</taxon>
        <taxon>Thioflavicoccus</taxon>
    </lineage>
</organism>
<keyword evidence="1" id="KW-0812">Transmembrane</keyword>
<dbReference type="Proteomes" id="UP000010816">
    <property type="component" value="Chromosome"/>
</dbReference>
<keyword evidence="3" id="KW-1185">Reference proteome</keyword>
<evidence type="ECO:0008006" key="4">
    <source>
        <dbReference type="Google" id="ProtNLM"/>
    </source>
</evidence>
<gene>
    <name evidence="2" type="ORF">Thimo_2014</name>
</gene>
<sequence length="165" mass="17954">MPNRAAPNARALWALAGLLIAALVAVALYRGWPLLFPQAKRMAPLDPRCDLRAGPCTARFPGGGTVRLAIAPPAIPVARPLTLRVESAGLAPRAVEVDFSGTDMDMGFNRVSLSRTPSGVYEGRAMLPVCVRAQMEWEAKVMLHMPDGLWVAPFRFETSRAGRYR</sequence>
<dbReference type="eggNOG" id="ENOG5033ID4">
    <property type="taxonomic scope" value="Bacteria"/>
</dbReference>
<keyword evidence="1" id="KW-0472">Membrane</keyword>
<dbReference type="OrthoDB" id="5917490at2"/>
<dbReference type="KEGG" id="tmb:Thimo_2014"/>